<keyword evidence="9" id="KW-1185">Reference proteome</keyword>
<name>A0A2V2N625_9EURY</name>
<evidence type="ECO:0000313" key="8">
    <source>
        <dbReference type="EMBL" id="PWR73955.1"/>
    </source>
</evidence>
<gene>
    <name evidence="5" type="primary">aroB'</name>
    <name evidence="8" type="ORF">DK846_01975</name>
</gene>
<evidence type="ECO:0000259" key="6">
    <source>
        <dbReference type="Pfam" id="PF01959"/>
    </source>
</evidence>
<comment type="catalytic activity">
    <reaction evidence="5">
        <text>2-amino-2,3,7-trideoxy-D-lyxo-hept-6-ulosonate + NAD(+) + H2O = 3-dehydroquinate + NH4(+) + NADH + H(+)</text>
        <dbReference type="Rhea" id="RHEA:25956"/>
        <dbReference type="ChEBI" id="CHEBI:15377"/>
        <dbReference type="ChEBI" id="CHEBI:15378"/>
        <dbReference type="ChEBI" id="CHEBI:28938"/>
        <dbReference type="ChEBI" id="CHEBI:32364"/>
        <dbReference type="ChEBI" id="CHEBI:57540"/>
        <dbReference type="ChEBI" id="CHEBI:57945"/>
        <dbReference type="ChEBI" id="CHEBI:58859"/>
        <dbReference type="EC" id="1.4.1.24"/>
    </reaction>
</comment>
<dbReference type="NCBIfam" id="NF002627">
    <property type="entry name" value="PRK02290.1-5"/>
    <property type="match status" value="1"/>
</dbReference>
<dbReference type="PANTHER" id="PTHR33563">
    <property type="match status" value="1"/>
</dbReference>
<dbReference type="Pfam" id="PF26558">
    <property type="entry name" value="DHQS_2nd"/>
    <property type="match status" value="1"/>
</dbReference>
<evidence type="ECO:0000256" key="1">
    <source>
        <dbReference type="ARBA" id="ARBA00022605"/>
    </source>
</evidence>
<sequence>MKQVLVDVRPWNKELAITALESGADGIVTDSAAPVRELGRITTIAPDGDLVLGKDIVEIIIKSTEDQDKAMETAKRMPVIVHTPDWTVIPLENLVAVADSVIAVVKNLHEAELALGILEKGVSGVLLQTEDPAVIRDVAKAVQGHGCRQDLIPLTITAVTPAGMGDRVCVDTCSLMTDGEGMLVGNTSSGFFLVHAETLENPYVAPRPFRVNAGAVHAYLKLADGKTAYLADLKAGDRVMVNGAKGSCREATVGRVKIEQRPLLLIEAEHKGAEVTIILQNAETIRLAKPDGSAISVAALNPGDVVLGALDTAGRHFGMAVNETILEK</sequence>
<comment type="function">
    <text evidence="5">Catalyzes the oxidative deamination and cyclization of 2-amino-3,7-dideoxy-D-threo-hept-6-ulosonic acid (ADH) to yield 3-dehydroquinate (DHQ), which is fed into the canonical shikimic pathway of aromatic amino acid biosynthesis.</text>
</comment>
<keyword evidence="4 5" id="KW-0057">Aromatic amino acid biosynthesis</keyword>
<dbReference type="Pfam" id="PF01959">
    <property type="entry name" value="DHQS"/>
    <property type="match status" value="1"/>
</dbReference>
<dbReference type="OrthoDB" id="10265at2157"/>
<dbReference type="HAMAP" id="MF_01244">
    <property type="entry name" value="Arch_DHQ_synthase"/>
    <property type="match status" value="1"/>
</dbReference>
<feature type="domain" description="3-dehydroquinate synthase N-terminal" evidence="6">
    <location>
        <begin position="1"/>
        <end position="141"/>
    </location>
</feature>
<dbReference type="GO" id="GO:0003856">
    <property type="term" value="F:3-dehydroquinate synthase activity"/>
    <property type="evidence" value="ECO:0007669"/>
    <property type="project" value="InterPro"/>
</dbReference>
<dbReference type="RefSeq" id="WP_109967234.1">
    <property type="nucleotide sequence ID" value="NZ_CP176093.1"/>
</dbReference>
<dbReference type="InterPro" id="IPR002812">
    <property type="entry name" value="DHQS"/>
</dbReference>
<dbReference type="InterPro" id="IPR056179">
    <property type="entry name" value="DHQS_C"/>
</dbReference>
<keyword evidence="2 5" id="KW-0560">Oxidoreductase</keyword>
<comment type="similarity">
    <text evidence="5">Belongs to the archaeal-type DHQ synthase family.</text>
</comment>
<proteinExistence type="inferred from homology"/>
<evidence type="ECO:0000256" key="2">
    <source>
        <dbReference type="ARBA" id="ARBA00023002"/>
    </source>
</evidence>
<feature type="domain" description="3-dehydroquinate synthase C-terminal" evidence="7">
    <location>
        <begin position="154"/>
        <end position="328"/>
    </location>
</feature>
<evidence type="ECO:0000256" key="3">
    <source>
        <dbReference type="ARBA" id="ARBA00023027"/>
    </source>
</evidence>
<dbReference type="InterPro" id="IPR030960">
    <property type="entry name" value="DHQS/DOIS_N"/>
</dbReference>
<evidence type="ECO:0000256" key="5">
    <source>
        <dbReference type="HAMAP-Rule" id="MF_01244"/>
    </source>
</evidence>
<comment type="caution">
    <text evidence="8">The sequence shown here is derived from an EMBL/GenBank/DDBJ whole genome shotgun (WGS) entry which is preliminary data.</text>
</comment>
<keyword evidence="1 5" id="KW-0028">Amino-acid biosynthesis</keyword>
<dbReference type="GO" id="GO:0008652">
    <property type="term" value="P:amino acid biosynthetic process"/>
    <property type="evidence" value="ECO:0007669"/>
    <property type="project" value="UniProtKB-KW"/>
</dbReference>
<evidence type="ECO:0000313" key="9">
    <source>
        <dbReference type="Proteomes" id="UP000245657"/>
    </source>
</evidence>
<organism evidence="8 9">
    <name type="scientific">Methanospirillum lacunae</name>
    <dbReference type="NCBI Taxonomy" id="668570"/>
    <lineage>
        <taxon>Archaea</taxon>
        <taxon>Methanobacteriati</taxon>
        <taxon>Methanobacteriota</taxon>
        <taxon>Stenosarchaea group</taxon>
        <taxon>Methanomicrobia</taxon>
        <taxon>Methanomicrobiales</taxon>
        <taxon>Methanospirillaceae</taxon>
        <taxon>Methanospirillum</taxon>
    </lineage>
</organism>
<reference evidence="8 9" key="1">
    <citation type="submission" date="2018-05" db="EMBL/GenBank/DDBJ databases">
        <title>Draft genome of Methanospirillum lacunae Ki8-1.</title>
        <authorList>
            <person name="Dueholm M.S."/>
            <person name="Nielsen P.H."/>
            <person name="Bakmann L.F."/>
            <person name="Otzen D.E."/>
        </authorList>
    </citation>
    <scope>NUCLEOTIDE SEQUENCE [LARGE SCALE GENOMIC DNA]</scope>
    <source>
        <strain evidence="8 9">Ki8-1</strain>
    </source>
</reference>
<keyword evidence="3 5" id="KW-0520">NAD</keyword>
<dbReference type="GeneID" id="97549299"/>
<dbReference type="GO" id="GO:0102042">
    <property type="term" value="F:dehydroquinate synthase activity"/>
    <property type="evidence" value="ECO:0007669"/>
    <property type="project" value="UniProtKB-EC"/>
</dbReference>
<dbReference type="AlphaFoldDB" id="A0A2V2N625"/>
<dbReference type="EMBL" id="QGMY01000002">
    <property type="protein sequence ID" value="PWR73955.1"/>
    <property type="molecule type" value="Genomic_DNA"/>
</dbReference>
<accession>A0A2V2N625</accession>
<evidence type="ECO:0000256" key="4">
    <source>
        <dbReference type="ARBA" id="ARBA00023141"/>
    </source>
</evidence>
<dbReference type="PANTHER" id="PTHR33563:SF1">
    <property type="entry name" value="3-DEHYDROQUINATE SYNTHASE"/>
    <property type="match status" value="1"/>
</dbReference>
<dbReference type="Proteomes" id="UP000245657">
    <property type="component" value="Unassembled WGS sequence"/>
</dbReference>
<evidence type="ECO:0000259" key="7">
    <source>
        <dbReference type="Pfam" id="PF26558"/>
    </source>
</evidence>
<dbReference type="EC" id="1.4.1.24" evidence="5"/>
<dbReference type="GO" id="GO:0051287">
    <property type="term" value="F:NAD binding"/>
    <property type="evidence" value="ECO:0007669"/>
    <property type="project" value="UniProtKB-UniRule"/>
</dbReference>
<protein>
    <recommendedName>
        <fullName evidence="5">3-dehydroquinate synthase</fullName>
        <shortName evidence="5">DHQ synthase</shortName>
        <ecNumber evidence="5">1.4.1.24</ecNumber>
    </recommendedName>
    <alternativeName>
        <fullName evidence="5">3-dehydroquinate synthase II</fullName>
    </alternativeName>
</protein>
<dbReference type="GO" id="GO:0009073">
    <property type="term" value="P:aromatic amino acid family biosynthetic process"/>
    <property type="evidence" value="ECO:0007669"/>
    <property type="project" value="UniProtKB-UniRule"/>
</dbReference>
<dbReference type="PIRSF" id="PIRSF006655">
    <property type="entry name" value="DHQ_synth"/>
    <property type="match status" value="1"/>
</dbReference>